<dbReference type="EMBL" id="CAJEWN010000500">
    <property type="protein sequence ID" value="CAD2184387.1"/>
    <property type="molecule type" value="Genomic_DNA"/>
</dbReference>
<evidence type="ECO:0000256" key="1">
    <source>
        <dbReference type="ARBA" id="ARBA00022999"/>
    </source>
</evidence>
<dbReference type="InterPro" id="IPR036860">
    <property type="entry name" value="SH2_dom_sf"/>
</dbReference>
<dbReference type="SMART" id="SM00252">
    <property type="entry name" value="SH2"/>
    <property type="match status" value="1"/>
</dbReference>
<reference evidence="5 6" key="1">
    <citation type="submission" date="2020-08" db="EMBL/GenBank/DDBJ databases">
        <authorList>
            <person name="Koutsovoulos G."/>
            <person name="Danchin GJ E."/>
        </authorList>
    </citation>
    <scope>NUCLEOTIDE SEQUENCE [LARGE SCALE GENOMIC DNA]</scope>
</reference>
<dbReference type="Gene3D" id="2.30.29.30">
    <property type="entry name" value="Pleckstrin-homology domain (PH domain)/Phosphotyrosine-binding domain (PTB)"/>
    <property type="match status" value="1"/>
</dbReference>
<dbReference type="InterPro" id="IPR011993">
    <property type="entry name" value="PH-like_dom_sf"/>
</dbReference>
<dbReference type="SUPFAM" id="SSF55550">
    <property type="entry name" value="SH2 domain"/>
    <property type="match status" value="1"/>
</dbReference>
<dbReference type="PANTHER" id="PTHR15832:SF2">
    <property type="entry name" value="SH2 DOMAIN-CONTAINING PROTEIN"/>
    <property type="match status" value="1"/>
</dbReference>
<feature type="region of interest" description="Disordered" evidence="3">
    <location>
        <begin position="19"/>
        <end position="56"/>
    </location>
</feature>
<sequence length="777" mass="88476">MNNINNDCQLISNKYQLEQQQNRKSLSSSALISRSTHSPQSPPNNNKKSSINDLSSMTTPSVIARINRKRSAGELKNNLIQNEEENIFLKEFEEERKKKKNNGGEEKMKEDVGDVEKDGGNKALEKTEMVIKTPEGNDLTPLETRIGGGASFVLSWQVEWSGTFTVGKITTENIAKRLDSLILLKSELINNNKRNTRMSSTSVFLNISSEKENGGGIVCVTEAENDKKIVFLTHHISKICCVVARVETNQLAYITRERQSNNNDHRINYRKQCHVFRTKTALEVEEIEFALSSLFQQQNNFEKNSIQMFNSPTSPPRRQIITSTTSVRDVATSPLSLQKQNFFACVDAEGSDYVTPCPLKNNKKTKLSSIGFLERSRSQMLTISTSSLIQKIFGGTPKKKQKQLRNNKNSPLINEQRKQLLATPTSLQNGEAAHFRKPRWPLTPLRSFNSTSTCSPTPKKQQQQTPPYTPTSSNYFTSSKPQQVFQLPPKKEASCYNLNFPSISSGNFFETNLPLKQQNWGYNNGYNNTNNIYPNNYYHQIPIYNERHSRDGNSELVYDERLKEWIYPLGECMRDELERLAYFCRPNEKDYVINQLCLMPPGHFMLRLSGSRRRCLALTMRVPEPIDGTITRKRGIANYLIIRNVHGFRIRGSKRYFQSLPMLITHHSVLPEQLPCRLQLSDWRWTREPKTNTLLRRQSSGGSTAIAMRCRDEEGRQSPSDTSNMVRWRRPLASQNEGGGGNIHLTGKDQKLSINASTRTNSINTMFSSKSSTLLSA</sequence>
<evidence type="ECO:0000313" key="5">
    <source>
        <dbReference type="EMBL" id="CAD2184387.1"/>
    </source>
</evidence>
<dbReference type="CDD" id="cd00173">
    <property type="entry name" value="SH2"/>
    <property type="match status" value="1"/>
</dbReference>
<proteinExistence type="predicted"/>
<feature type="compositionally biased region" description="Low complexity" evidence="3">
    <location>
        <begin position="455"/>
        <end position="477"/>
    </location>
</feature>
<dbReference type="OrthoDB" id="10013007at2759"/>
<dbReference type="PROSITE" id="PS50001">
    <property type="entry name" value="SH2"/>
    <property type="match status" value="1"/>
</dbReference>
<feature type="region of interest" description="Disordered" evidence="3">
    <location>
        <begin position="394"/>
        <end position="477"/>
    </location>
</feature>
<protein>
    <recommendedName>
        <fullName evidence="4">SH2 domain-containing protein</fullName>
    </recommendedName>
</protein>
<dbReference type="SUPFAM" id="SSF50729">
    <property type="entry name" value="PH domain-like"/>
    <property type="match status" value="1"/>
</dbReference>
<feature type="region of interest" description="Disordered" evidence="3">
    <location>
        <begin position="97"/>
        <end position="119"/>
    </location>
</feature>
<accession>A0A6V7WB98</accession>
<evidence type="ECO:0000256" key="3">
    <source>
        <dbReference type="SAM" id="MobiDB-lite"/>
    </source>
</evidence>
<feature type="region of interest" description="Disordered" evidence="3">
    <location>
        <begin position="709"/>
        <end position="750"/>
    </location>
</feature>
<evidence type="ECO:0000313" key="6">
    <source>
        <dbReference type="Proteomes" id="UP000580250"/>
    </source>
</evidence>
<keyword evidence="1 2" id="KW-0727">SH2 domain</keyword>
<feature type="domain" description="SH2" evidence="4">
    <location>
        <begin position="565"/>
        <end position="682"/>
    </location>
</feature>
<evidence type="ECO:0000256" key="2">
    <source>
        <dbReference type="PROSITE-ProRule" id="PRU00191"/>
    </source>
</evidence>
<dbReference type="PANTHER" id="PTHR15832">
    <property type="entry name" value="SHC (SRC HOMOLOGY DOMAIN C-TERMINAL) ADAPTOR HOMOLOG"/>
    <property type="match status" value="1"/>
</dbReference>
<dbReference type="Proteomes" id="UP000580250">
    <property type="component" value="Unassembled WGS sequence"/>
</dbReference>
<dbReference type="AlphaFoldDB" id="A0A6V7WB98"/>
<evidence type="ECO:0000259" key="4">
    <source>
        <dbReference type="PROSITE" id="PS50001"/>
    </source>
</evidence>
<comment type="caution">
    <text evidence="5">The sequence shown here is derived from an EMBL/GenBank/DDBJ whole genome shotgun (WGS) entry which is preliminary data.</text>
</comment>
<dbReference type="InterPro" id="IPR000980">
    <property type="entry name" value="SH2"/>
</dbReference>
<name>A0A6V7WB98_MELEN</name>
<dbReference type="Gene3D" id="3.30.505.10">
    <property type="entry name" value="SH2 domain"/>
    <property type="match status" value="1"/>
</dbReference>
<gene>
    <name evidence="5" type="ORF">MENT_LOCUS36734</name>
</gene>
<organism evidence="5 6">
    <name type="scientific">Meloidogyne enterolobii</name>
    <name type="common">Root-knot nematode worm</name>
    <name type="synonym">Meloidogyne mayaguensis</name>
    <dbReference type="NCBI Taxonomy" id="390850"/>
    <lineage>
        <taxon>Eukaryota</taxon>
        <taxon>Metazoa</taxon>
        <taxon>Ecdysozoa</taxon>
        <taxon>Nematoda</taxon>
        <taxon>Chromadorea</taxon>
        <taxon>Rhabditida</taxon>
        <taxon>Tylenchina</taxon>
        <taxon>Tylenchomorpha</taxon>
        <taxon>Tylenchoidea</taxon>
        <taxon>Meloidogynidae</taxon>
        <taxon>Meloidogyninae</taxon>
        <taxon>Meloidogyne</taxon>
    </lineage>
</organism>
<feature type="compositionally biased region" description="Low complexity" evidence="3">
    <location>
        <begin position="25"/>
        <end position="52"/>
    </location>
</feature>